<keyword evidence="10" id="KW-0869">Chloride channel</keyword>
<dbReference type="GO" id="GO:0005247">
    <property type="term" value="F:voltage-gated chloride channel activity"/>
    <property type="evidence" value="ECO:0007669"/>
    <property type="project" value="TreeGrafter"/>
</dbReference>
<dbReference type="SUPFAM" id="SSF81340">
    <property type="entry name" value="Clc chloride channel"/>
    <property type="match status" value="1"/>
</dbReference>
<sequence length="123" mass="13417">MAMLFPDGAAALTGAVSHTVSTAVICFELTGQIAHILPMMVAVILANMVAQSLQPSLYDSIIQVKKLPYLPDLGWNQLSKFTIFVEDIMVRDVKFVSASCTYGELRNLLQTTTVKTLPLVDSK</sequence>
<dbReference type="Gene3D" id="3.10.580.10">
    <property type="entry name" value="CBS-domain"/>
    <property type="match status" value="1"/>
</dbReference>
<comment type="catalytic activity">
    <reaction evidence="14">
        <text>chloride(in) = chloride(out)</text>
        <dbReference type="Rhea" id="RHEA:29823"/>
        <dbReference type="ChEBI" id="CHEBI:17996"/>
    </reaction>
</comment>
<keyword evidence="6" id="KW-1133">Transmembrane helix</keyword>
<evidence type="ECO:0000256" key="5">
    <source>
        <dbReference type="ARBA" id="ARBA00022882"/>
    </source>
</evidence>
<accession>A0A1A6GNI1</accession>
<dbReference type="PANTHER" id="PTHR45720:SF4">
    <property type="entry name" value="CHLORIDE CHANNEL PROTEIN 1"/>
    <property type="match status" value="1"/>
</dbReference>
<evidence type="ECO:0000256" key="8">
    <source>
        <dbReference type="ARBA" id="ARBA00023122"/>
    </source>
</evidence>
<evidence type="ECO:0000256" key="2">
    <source>
        <dbReference type="ARBA" id="ARBA00022448"/>
    </source>
</evidence>
<keyword evidence="4" id="KW-0677">Repeat</keyword>
<evidence type="ECO:0000256" key="12">
    <source>
        <dbReference type="ARBA" id="ARBA00023303"/>
    </source>
</evidence>
<gene>
    <name evidence="17" type="ORF">A6R68_04189</name>
</gene>
<evidence type="ECO:0000256" key="6">
    <source>
        <dbReference type="ARBA" id="ARBA00022989"/>
    </source>
</evidence>
<name>A0A1A6GNI1_NEOLE</name>
<evidence type="ECO:0008006" key="19">
    <source>
        <dbReference type="Google" id="ProtNLM"/>
    </source>
</evidence>
<keyword evidence="3" id="KW-0812">Transmembrane</keyword>
<evidence type="ECO:0000256" key="1">
    <source>
        <dbReference type="ARBA" id="ARBA00004141"/>
    </source>
</evidence>
<keyword evidence="2" id="KW-0813">Transport</keyword>
<evidence type="ECO:0000256" key="15">
    <source>
        <dbReference type="ARBA" id="ARBA00035073"/>
    </source>
</evidence>
<evidence type="ECO:0000256" key="16">
    <source>
        <dbReference type="ARBA" id="ARBA00035085"/>
    </source>
</evidence>
<evidence type="ECO:0000256" key="9">
    <source>
        <dbReference type="ARBA" id="ARBA00023136"/>
    </source>
</evidence>
<evidence type="ECO:0000313" key="18">
    <source>
        <dbReference type="Proteomes" id="UP000092124"/>
    </source>
</evidence>
<feature type="non-terminal residue" evidence="17">
    <location>
        <position position="123"/>
    </location>
</feature>
<evidence type="ECO:0000256" key="11">
    <source>
        <dbReference type="ARBA" id="ARBA00023214"/>
    </source>
</evidence>
<keyword evidence="12" id="KW-0407">Ion channel</keyword>
<comment type="caution">
    <text evidence="17">The sequence shown here is derived from an EMBL/GenBank/DDBJ whole genome shotgun (WGS) entry which is preliminary data.</text>
</comment>
<comment type="catalytic activity">
    <reaction evidence="16">
        <text>bromide(in) = bromide(out)</text>
        <dbReference type="Rhea" id="RHEA:75383"/>
        <dbReference type="ChEBI" id="CHEBI:15858"/>
    </reaction>
</comment>
<organism evidence="17 18">
    <name type="scientific">Neotoma lepida</name>
    <name type="common">Desert woodrat</name>
    <dbReference type="NCBI Taxonomy" id="56216"/>
    <lineage>
        <taxon>Eukaryota</taxon>
        <taxon>Metazoa</taxon>
        <taxon>Chordata</taxon>
        <taxon>Craniata</taxon>
        <taxon>Vertebrata</taxon>
        <taxon>Euteleostomi</taxon>
        <taxon>Mammalia</taxon>
        <taxon>Eutheria</taxon>
        <taxon>Euarchontoglires</taxon>
        <taxon>Glires</taxon>
        <taxon>Rodentia</taxon>
        <taxon>Myomorpha</taxon>
        <taxon>Muroidea</taxon>
        <taxon>Cricetidae</taxon>
        <taxon>Neotominae</taxon>
        <taxon>Neotoma</taxon>
    </lineage>
</organism>
<dbReference type="InterPro" id="IPR001807">
    <property type="entry name" value="ClC"/>
</dbReference>
<evidence type="ECO:0000256" key="13">
    <source>
        <dbReference type="ARBA" id="ARBA00024145"/>
    </source>
</evidence>
<dbReference type="GO" id="GO:0034707">
    <property type="term" value="C:chloride channel complex"/>
    <property type="evidence" value="ECO:0007669"/>
    <property type="project" value="UniProtKB-KW"/>
</dbReference>
<dbReference type="AlphaFoldDB" id="A0A1A6GNI1"/>
<keyword evidence="11" id="KW-0868">Chloride</keyword>
<evidence type="ECO:0000256" key="14">
    <source>
        <dbReference type="ARBA" id="ARBA00024167"/>
    </source>
</evidence>
<evidence type="ECO:0000256" key="3">
    <source>
        <dbReference type="ARBA" id="ARBA00022692"/>
    </source>
</evidence>
<comment type="catalytic activity">
    <reaction evidence="13">
        <text>iodide(out) = iodide(in)</text>
        <dbReference type="Rhea" id="RHEA:66324"/>
        <dbReference type="ChEBI" id="CHEBI:16382"/>
    </reaction>
</comment>
<comment type="subcellular location">
    <subcellularLocation>
        <location evidence="1">Membrane</location>
        <topology evidence="1">Multi-pass membrane protein</topology>
    </subcellularLocation>
</comment>
<evidence type="ECO:0000256" key="7">
    <source>
        <dbReference type="ARBA" id="ARBA00023065"/>
    </source>
</evidence>
<evidence type="ECO:0000256" key="10">
    <source>
        <dbReference type="ARBA" id="ARBA00023173"/>
    </source>
</evidence>
<dbReference type="GO" id="GO:0005886">
    <property type="term" value="C:plasma membrane"/>
    <property type="evidence" value="ECO:0007669"/>
    <property type="project" value="TreeGrafter"/>
</dbReference>
<dbReference type="PRINTS" id="PR00762">
    <property type="entry name" value="CLCHANNEL"/>
</dbReference>
<dbReference type="InterPro" id="IPR050970">
    <property type="entry name" value="Cl_channel_volt-gated"/>
</dbReference>
<dbReference type="Pfam" id="PF00654">
    <property type="entry name" value="Voltage_CLC"/>
    <property type="match status" value="1"/>
</dbReference>
<reference evidence="17 18" key="1">
    <citation type="submission" date="2016-06" db="EMBL/GenBank/DDBJ databases">
        <title>The Draft Genome Sequence and Annotation of the Desert Woodrat Neotoma lepida.</title>
        <authorList>
            <person name="Campbell M."/>
            <person name="Oakeson K.F."/>
            <person name="Yandell M."/>
            <person name="Halpert J.R."/>
            <person name="Dearing D."/>
        </authorList>
    </citation>
    <scope>NUCLEOTIDE SEQUENCE [LARGE SCALE GENOMIC DNA]</scope>
    <source>
        <strain evidence="17">417</strain>
        <tissue evidence="17">Liver</tissue>
    </source>
</reference>
<keyword evidence="7" id="KW-0406">Ion transport</keyword>
<evidence type="ECO:0000313" key="17">
    <source>
        <dbReference type="EMBL" id="OBS67270.1"/>
    </source>
</evidence>
<dbReference type="STRING" id="56216.A0A1A6GNI1"/>
<dbReference type="Gene3D" id="1.10.3080.10">
    <property type="entry name" value="Clc chloride channel"/>
    <property type="match status" value="1"/>
</dbReference>
<proteinExistence type="predicted"/>
<dbReference type="PANTHER" id="PTHR45720">
    <property type="entry name" value="CHLORIDE CHANNEL PROTEIN 2"/>
    <property type="match status" value="1"/>
</dbReference>
<keyword evidence="8" id="KW-0129">CBS domain</keyword>
<dbReference type="SUPFAM" id="SSF54631">
    <property type="entry name" value="CBS-domain pair"/>
    <property type="match status" value="1"/>
</dbReference>
<dbReference type="InterPro" id="IPR014743">
    <property type="entry name" value="Cl-channel_core"/>
</dbReference>
<keyword evidence="18" id="KW-1185">Reference proteome</keyword>
<dbReference type="OrthoDB" id="4564at2759"/>
<protein>
    <recommendedName>
        <fullName evidence="19">Chloride channel protein</fullName>
    </recommendedName>
</protein>
<comment type="catalytic activity">
    <reaction evidence="15">
        <text>nitrate(in) = nitrate(out)</text>
        <dbReference type="Rhea" id="RHEA:34923"/>
        <dbReference type="ChEBI" id="CHEBI:17632"/>
    </reaction>
</comment>
<dbReference type="EMBL" id="LZPO01086796">
    <property type="protein sequence ID" value="OBS67270.1"/>
    <property type="molecule type" value="Genomic_DNA"/>
</dbReference>
<keyword evidence="9" id="KW-0472">Membrane</keyword>
<keyword evidence="5" id="KW-0851">Voltage-gated channel</keyword>
<evidence type="ECO:0000256" key="4">
    <source>
        <dbReference type="ARBA" id="ARBA00022737"/>
    </source>
</evidence>
<dbReference type="Proteomes" id="UP000092124">
    <property type="component" value="Unassembled WGS sequence"/>
</dbReference>
<dbReference type="InterPro" id="IPR046342">
    <property type="entry name" value="CBS_dom_sf"/>
</dbReference>